<organism evidence="10 11">
    <name type="scientific">Psittacicella hinzii</name>
    <dbReference type="NCBI Taxonomy" id="2028575"/>
    <lineage>
        <taxon>Bacteria</taxon>
        <taxon>Pseudomonadati</taxon>
        <taxon>Pseudomonadota</taxon>
        <taxon>Gammaproteobacteria</taxon>
        <taxon>Pasteurellales</taxon>
        <taxon>Psittacicellaceae</taxon>
        <taxon>Psittacicella</taxon>
    </lineage>
</organism>
<dbReference type="Pfam" id="PF00347">
    <property type="entry name" value="Ribosomal_L6"/>
    <property type="match status" value="2"/>
</dbReference>
<dbReference type="GO" id="GO:0003735">
    <property type="term" value="F:structural constituent of ribosome"/>
    <property type="evidence" value="ECO:0007669"/>
    <property type="project" value="UniProtKB-UniRule"/>
</dbReference>
<evidence type="ECO:0000259" key="9">
    <source>
        <dbReference type="Pfam" id="PF00347"/>
    </source>
</evidence>
<dbReference type="GO" id="GO:0019843">
    <property type="term" value="F:rRNA binding"/>
    <property type="evidence" value="ECO:0007669"/>
    <property type="project" value="UniProtKB-UniRule"/>
</dbReference>
<dbReference type="EMBL" id="NRJG01000044">
    <property type="protein sequence ID" value="RIY39043.1"/>
    <property type="molecule type" value="Genomic_DNA"/>
</dbReference>
<dbReference type="Proteomes" id="UP000265916">
    <property type="component" value="Unassembled WGS sequence"/>
</dbReference>
<feature type="domain" description="Large ribosomal subunit protein uL6 alpha-beta" evidence="9">
    <location>
        <begin position="92"/>
        <end position="165"/>
    </location>
</feature>
<evidence type="ECO:0000313" key="10">
    <source>
        <dbReference type="EMBL" id="RIY39043.1"/>
    </source>
</evidence>
<dbReference type="InterPro" id="IPR020040">
    <property type="entry name" value="Ribosomal_uL6_a/b-dom"/>
</dbReference>
<keyword evidence="2 6" id="KW-0699">rRNA-binding</keyword>
<dbReference type="InterPro" id="IPR036789">
    <property type="entry name" value="Ribosomal_uL6-like_a/b-dom_sf"/>
</dbReference>
<evidence type="ECO:0000313" key="11">
    <source>
        <dbReference type="Proteomes" id="UP000265916"/>
    </source>
</evidence>
<evidence type="ECO:0000256" key="6">
    <source>
        <dbReference type="HAMAP-Rule" id="MF_01365"/>
    </source>
</evidence>
<dbReference type="PANTHER" id="PTHR11655:SF14">
    <property type="entry name" value="LARGE RIBOSOMAL SUBUNIT PROTEIN UL6M"/>
    <property type="match status" value="1"/>
</dbReference>
<dbReference type="AlphaFoldDB" id="A0A3A1YL80"/>
<dbReference type="GO" id="GO:0002181">
    <property type="term" value="P:cytoplasmic translation"/>
    <property type="evidence" value="ECO:0007669"/>
    <property type="project" value="TreeGrafter"/>
</dbReference>
<keyword evidence="3 6" id="KW-0694">RNA-binding</keyword>
<evidence type="ECO:0000256" key="1">
    <source>
        <dbReference type="ARBA" id="ARBA00009356"/>
    </source>
</evidence>
<dbReference type="SUPFAM" id="SSF56053">
    <property type="entry name" value="Ribosomal protein L6"/>
    <property type="match status" value="2"/>
</dbReference>
<evidence type="ECO:0000256" key="4">
    <source>
        <dbReference type="ARBA" id="ARBA00022980"/>
    </source>
</evidence>
<dbReference type="PIRSF" id="PIRSF002162">
    <property type="entry name" value="Ribosomal_L6"/>
    <property type="match status" value="1"/>
</dbReference>
<keyword evidence="11" id="KW-1185">Reference proteome</keyword>
<feature type="domain" description="Large ribosomal subunit protein uL6 alpha-beta" evidence="9">
    <location>
        <begin position="11"/>
        <end position="83"/>
    </location>
</feature>
<dbReference type="RefSeq" id="WP_119530797.1">
    <property type="nucleotide sequence ID" value="NZ_JBHSSP010000039.1"/>
</dbReference>
<protein>
    <recommendedName>
        <fullName evidence="6">Large ribosomal subunit protein uL6</fullName>
    </recommendedName>
</protein>
<gene>
    <name evidence="6" type="primary">rplF</name>
    <name evidence="10" type="ORF">CKF58_02965</name>
</gene>
<dbReference type="NCBIfam" id="TIGR03654">
    <property type="entry name" value="L6_bact"/>
    <property type="match status" value="1"/>
</dbReference>
<keyword evidence="5 6" id="KW-0687">Ribonucleoprotein</keyword>
<evidence type="ECO:0000256" key="7">
    <source>
        <dbReference type="RuleBase" id="RU003869"/>
    </source>
</evidence>
<dbReference type="HAMAP" id="MF_01365_B">
    <property type="entry name" value="Ribosomal_uL6_B"/>
    <property type="match status" value="1"/>
</dbReference>
<dbReference type="GO" id="GO:0022625">
    <property type="term" value="C:cytosolic large ribosomal subunit"/>
    <property type="evidence" value="ECO:0007669"/>
    <property type="project" value="UniProtKB-UniRule"/>
</dbReference>
<evidence type="ECO:0000256" key="5">
    <source>
        <dbReference type="ARBA" id="ARBA00023274"/>
    </source>
</evidence>
<evidence type="ECO:0000256" key="8">
    <source>
        <dbReference type="RuleBase" id="RU003870"/>
    </source>
</evidence>
<comment type="function">
    <text evidence="6 8">This protein binds to the 23S rRNA, and is important in its secondary structure. It is located near the subunit interface in the base of the L7/L12 stalk, and near the tRNA binding site of the peptidyltransferase center.</text>
</comment>
<dbReference type="OrthoDB" id="9805007at2"/>
<keyword evidence="4 6" id="KW-0689">Ribosomal protein</keyword>
<dbReference type="InterPro" id="IPR000702">
    <property type="entry name" value="Ribosomal_uL6-like"/>
</dbReference>
<name>A0A3A1YL80_9GAMM</name>
<evidence type="ECO:0000256" key="2">
    <source>
        <dbReference type="ARBA" id="ARBA00022730"/>
    </source>
</evidence>
<dbReference type="Gene3D" id="3.90.930.12">
    <property type="entry name" value="Ribosomal protein L6, alpha-beta domain"/>
    <property type="match status" value="2"/>
</dbReference>
<accession>A0A3A1YL80</accession>
<evidence type="ECO:0000256" key="3">
    <source>
        <dbReference type="ARBA" id="ARBA00022884"/>
    </source>
</evidence>
<dbReference type="PRINTS" id="PR00059">
    <property type="entry name" value="RIBOSOMALL6"/>
</dbReference>
<dbReference type="PANTHER" id="PTHR11655">
    <property type="entry name" value="60S/50S RIBOSOMAL PROTEIN L6/L9"/>
    <property type="match status" value="1"/>
</dbReference>
<proteinExistence type="inferred from homology"/>
<dbReference type="FunFam" id="3.90.930.12:FF:000001">
    <property type="entry name" value="50S ribosomal protein L6"/>
    <property type="match status" value="1"/>
</dbReference>
<comment type="caution">
    <text evidence="10">The sequence shown here is derived from an EMBL/GenBank/DDBJ whole genome shotgun (WGS) entry which is preliminary data.</text>
</comment>
<comment type="subunit">
    <text evidence="6">Part of the 50S ribosomal subunit.</text>
</comment>
<comment type="similarity">
    <text evidence="1 6 7">Belongs to the universal ribosomal protein uL6 family.</text>
</comment>
<reference evidence="10 11" key="1">
    <citation type="submission" date="2017-08" db="EMBL/GenBank/DDBJ databases">
        <title>Reclassification of Bisgaard taxon 37 and 44.</title>
        <authorList>
            <person name="Christensen H."/>
        </authorList>
    </citation>
    <scope>NUCLEOTIDE SEQUENCE [LARGE SCALE GENOMIC DNA]</scope>
    <source>
        <strain evidence="10 11">111</strain>
    </source>
</reference>
<sequence length="178" mass="19101">MSRVAKTPVSIPSGVEVNVNGQVVTVKGPKGQLDFNVNPAVAVTVENGLVSFNWEGREQGVSSNQAGTARAIIQNMVVGVSEGFTRALKLNGVGYRAAVKDKVLTLSLGYSHPIEHVLADGITAECPTQTDIVLKGISKHLIGQEAANIRAYRKPEPYKGHGVRYADEVVRIKEVKKK</sequence>
<dbReference type="InterPro" id="IPR019906">
    <property type="entry name" value="Ribosomal_uL6_bac-type"/>
</dbReference>
<dbReference type="FunFam" id="3.90.930.12:FF:000002">
    <property type="entry name" value="50S ribosomal protein L6"/>
    <property type="match status" value="1"/>
</dbReference>